<comment type="similarity">
    <text evidence="1">In the N-terminal section; belongs to the CRISPR-associated nuclease Cas3-HD family.</text>
</comment>
<dbReference type="NCBIfam" id="TIGR01587">
    <property type="entry name" value="cas3_core"/>
    <property type="match status" value="1"/>
</dbReference>
<sequence length="901" mass="103859">MAAIPDLSEWLPDVSKYLAHTKSSKLSETLNEHISLVNSYFTILVEEHFLDNSIDALIHEVIKLNKIPQISIEIVGNYLKEAFAYTICFHDFGKVNINFQADPLKMNNPLFKLIRGNPLGSNHSTLGAYLFILKQIQKHQSDNSLLPIEKRFVDAFSIVLSYSIFKHHSPTLSEPLKQEINFGNNESELKKYLSIYQLGIDPRLAEVVPLNLERNYLAQIDNILKSGFPLFTLLKLNFSLLTASDYLATHEYVNDCPTYDFGVFKSRERVEKLIDHLQNYQHNKAIYKDAEQADHFAIPMEKSSSNLNLIRRKMAAELIQTLRQNLKERLFYIEAPTGGGKTNLSMIAVSELLRANPEINKVYYVFPFTSLITQTCQALKASFGFEENELAELHSKAGFSNIGEADADGYFGDAKKDFISRLFAFYPVTVLSHIRFFDILKTNQKESNYLLHRLANSVVVVDELQSYNPEIWDKLMYFISEYSRFFNIRFILMSATLPKIGDIDLLSDYKNTYISLLPNASRYLRNPNFSERVNFRFDYFEAEISLDELAEVVIRKSEEYRIEKSETGSVRTIIEFIFKKSASEFYEAVMNLSHPFDQVLLLSGTVLEARRKEIINTLKLSDKTLNILLITTQVVEAGVDIDMDLGFKNRSLIDSDEQLAGRVNRNANKAGCEVYLFNYNDAKALHHKDLRFKITRENIGRSDYERILKEKDFGYLYNQVISKIIRSNNRNYADNLSSYQSSIAKLNYKDVDKKFRIIDQDNVSVFVPLTLPVKITVKETTEAIFSKCDLDLLSRLNAYFGEAEVNGKLVWEAYKEVIHNRTQGFSIEDKTRFKHLQSILSKFCFSLISYSSDVKKIQEGFGREEYGYVYFSHWDEERSDGRPYSLEAGLNTKAFSDSFFI</sequence>
<evidence type="ECO:0000256" key="6">
    <source>
        <dbReference type="ARBA" id="ARBA00022801"/>
    </source>
</evidence>
<evidence type="ECO:0000313" key="12">
    <source>
        <dbReference type="EMBL" id="PRY48840.1"/>
    </source>
</evidence>
<dbReference type="AlphaFoldDB" id="A0A2T0TT68"/>
<evidence type="ECO:0000256" key="3">
    <source>
        <dbReference type="ARBA" id="ARBA00022722"/>
    </source>
</evidence>
<keyword evidence="3" id="KW-0540">Nuclease</keyword>
<dbReference type="InterPro" id="IPR006483">
    <property type="entry name" value="CRISPR-assoc_Cas3_HD"/>
</dbReference>
<dbReference type="GO" id="GO:0004386">
    <property type="term" value="F:helicase activity"/>
    <property type="evidence" value="ECO:0007669"/>
    <property type="project" value="UniProtKB-KW"/>
</dbReference>
<dbReference type="GO" id="GO:0004519">
    <property type="term" value="F:endonuclease activity"/>
    <property type="evidence" value="ECO:0007669"/>
    <property type="project" value="UniProtKB-KW"/>
</dbReference>
<dbReference type="CDD" id="cd09641">
    <property type="entry name" value="Cas3''_I"/>
    <property type="match status" value="1"/>
</dbReference>
<feature type="domain" description="HD Cas3-type" evidence="11">
    <location>
        <begin position="23"/>
        <end position="247"/>
    </location>
</feature>
<feature type="domain" description="Helicase ATP-binding" evidence="10">
    <location>
        <begin position="322"/>
        <end position="515"/>
    </location>
</feature>
<evidence type="ECO:0000256" key="1">
    <source>
        <dbReference type="ARBA" id="ARBA00006847"/>
    </source>
</evidence>
<accession>A0A2T0TT68</accession>
<evidence type="ECO:0000259" key="10">
    <source>
        <dbReference type="PROSITE" id="PS51192"/>
    </source>
</evidence>
<proteinExistence type="inferred from homology"/>
<evidence type="ECO:0000313" key="13">
    <source>
        <dbReference type="Proteomes" id="UP000238034"/>
    </source>
</evidence>
<keyword evidence="13" id="KW-1185">Reference proteome</keyword>
<dbReference type="NCBIfam" id="TIGR01596">
    <property type="entry name" value="cas3_HD"/>
    <property type="match status" value="1"/>
</dbReference>
<keyword evidence="7 12" id="KW-0347">Helicase</keyword>
<gene>
    <name evidence="12" type="ORF">B0I27_11322</name>
</gene>
<organism evidence="12 13">
    <name type="scientific">Arcticibacter pallidicorallinus</name>
    <dbReference type="NCBI Taxonomy" id="1259464"/>
    <lineage>
        <taxon>Bacteria</taxon>
        <taxon>Pseudomonadati</taxon>
        <taxon>Bacteroidota</taxon>
        <taxon>Sphingobacteriia</taxon>
        <taxon>Sphingobacteriales</taxon>
        <taxon>Sphingobacteriaceae</taxon>
        <taxon>Arcticibacter</taxon>
    </lineage>
</organism>
<reference evidence="12 13" key="1">
    <citation type="submission" date="2018-03" db="EMBL/GenBank/DDBJ databases">
        <title>Genomic Encyclopedia of Type Strains, Phase III (KMG-III): the genomes of soil and plant-associated and newly described type strains.</title>
        <authorList>
            <person name="Whitman W."/>
        </authorList>
    </citation>
    <scope>NUCLEOTIDE SEQUENCE [LARGE SCALE GENOMIC DNA]</scope>
    <source>
        <strain evidence="12 13">CGMCC 1.9313</strain>
    </source>
</reference>
<dbReference type="Pfam" id="PF00270">
    <property type="entry name" value="DEAD"/>
    <property type="match status" value="1"/>
</dbReference>
<dbReference type="GO" id="GO:0016787">
    <property type="term" value="F:hydrolase activity"/>
    <property type="evidence" value="ECO:0007669"/>
    <property type="project" value="UniProtKB-KW"/>
</dbReference>
<keyword evidence="12" id="KW-0255">Endonuclease</keyword>
<keyword evidence="8" id="KW-0067">ATP-binding</keyword>
<dbReference type="EMBL" id="PVTH01000013">
    <property type="protein sequence ID" value="PRY48840.1"/>
    <property type="molecule type" value="Genomic_DNA"/>
</dbReference>
<dbReference type="GO" id="GO:0046872">
    <property type="term" value="F:metal ion binding"/>
    <property type="evidence" value="ECO:0007669"/>
    <property type="project" value="UniProtKB-KW"/>
</dbReference>
<dbReference type="Proteomes" id="UP000238034">
    <property type="component" value="Unassembled WGS sequence"/>
</dbReference>
<evidence type="ECO:0000256" key="7">
    <source>
        <dbReference type="ARBA" id="ARBA00022806"/>
    </source>
</evidence>
<dbReference type="InterPro" id="IPR011545">
    <property type="entry name" value="DEAD/DEAH_box_helicase_dom"/>
</dbReference>
<evidence type="ECO:0000256" key="5">
    <source>
        <dbReference type="ARBA" id="ARBA00022741"/>
    </source>
</evidence>
<evidence type="ECO:0000256" key="8">
    <source>
        <dbReference type="ARBA" id="ARBA00022840"/>
    </source>
</evidence>
<dbReference type="InterPro" id="IPR006474">
    <property type="entry name" value="Helicase_Cas3_CRISPR-ass_core"/>
</dbReference>
<dbReference type="PROSITE" id="PS51192">
    <property type="entry name" value="HELICASE_ATP_BIND_1"/>
    <property type="match status" value="1"/>
</dbReference>
<dbReference type="PROSITE" id="PS51643">
    <property type="entry name" value="HD_CAS3"/>
    <property type="match status" value="1"/>
</dbReference>
<dbReference type="GO" id="GO:0003676">
    <property type="term" value="F:nucleic acid binding"/>
    <property type="evidence" value="ECO:0007669"/>
    <property type="project" value="InterPro"/>
</dbReference>
<evidence type="ECO:0000259" key="11">
    <source>
        <dbReference type="PROSITE" id="PS51643"/>
    </source>
</evidence>
<dbReference type="InterPro" id="IPR054712">
    <property type="entry name" value="Cas3-like_dom"/>
</dbReference>
<dbReference type="InterPro" id="IPR038257">
    <property type="entry name" value="CRISPR-assoc_Cas3_HD_sf"/>
</dbReference>
<dbReference type="Gene3D" id="3.40.50.300">
    <property type="entry name" value="P-loop containing nucleotide triphosphate hydrolases"/>
    <property type="match status" value="2"/>
</dbReference>
<protein>
    <submittedName>
        <fullName evidence="12">CRISPR-associated endonuclease/helicase Cas3</fullName>
    </submittedName>
</protein>
<keyword evidence="9" id="KW-0051">Antiviral defense</keyword>
<dbReference type="GO" id="GO:0005524">
    <property type="term" value="F:ATP binding"/>
    <property type="evidence" value="ECO:0007669"/>
    <property type="project" value="UniProtKB-KW"/>
</dbReference>
<dbReference type="SUPFAM" id="SSF52540">
    <property type="entry name" value="P-loop containing nucleoside triphosphate hydrolases"/>
    <property type="match status" value="1"/>
</dbReference>
<dbReference type="Gene3D" id="1.10.3210.30">
    <property type="match status" value="1"/>
</dbReference>
<name>A0A2T0TT68_9SPHI</name>
<keyword evidence="5" id="KW-0547">Nucleotide-binding</keyword>
<keyword evidence="4" id="KW-0479">Metal-binding</keyword>
<evidence type="ECO:0000256" key="4">
    <source>
        <dbReference type="ARBA" id="ARBA00022723"/>
    </source>
</evidence>
<comment type="similarity">
    <text evidence="2">In the central section; belongs to the CRISPR-associated helicase Cas3 family.</text>
</comment>
<dbReference type="SMART" id="SM00487">
    <property type="entry name" value="DEXDc"/>
    <property type="match status" value="1"/>
</dbReference>
<keyword evidence="6" id="KW-0378">Hydrolase</keyword>
<dbReference type="InterPro" id="IPR027417">
    <property type="entry name" value="P-loop_NTPase"/>
</dbReference>
<dbReference type="Pfam" id="PF22590">
    <property type="entry name" value="Cas3-like_C_2"/>
    <property type="match status" value="1"/>
</dbReference>
<evidence type="ECO:0000256" key="9">
    <source>
        <dbReference type="ARBA" id="ARBA00023118"/>
    </source>
</evidence>
<comment type="caution">
    <text evidence="12">The sequence shown here is derived from an EMBL/GenBank/DDBJ whole genome shotgun (WGS) entry which is preliminary data.</text>
</comment>
<dbReference type="GO" id="GO:0051607">
    <property type="term" value="P:defense response to virus"/>
    <property type="evidence" value="ECO:0007669"/>
    <property type="project" value="UniProtKB-KW"/>
</dbReference>
<evidence type="ECO:0000256" key="2">
    <source>
        <dbReference type="ARBA" id="ARBA00009046"/>
    </source>
</evidence>
<dbReference type="InterPro" id="IPR014001">
    <property type="entry name" value="Helicase_ATP-bd"/>
</dbReference>